<evidence type="ECO:0000313" key="2">
    <source>
        <dbReference type="EMBL" id="AKU90330.1"/>
    </source>
</evidence>
<keyword evidence="3" id="KW-1185">Reference proteome</keyword>
<dbReference type="STRING" id="1391653.AKJ08_0717"/>
<gene>
    <name evidence="2" type="ORF">AKJ08_0717</name>
</gene>
<evidence type="ECO:0000256" key="1">
    <source>
        <dbReference type="SAM" id="MobiDB-lite"/>
    </source>
</evidence>
<sequence length="625" mass="65773">MSALSAGPQSKLLAELDVYLKYGLRDKAVAHLRTLLASDPTSIDVHERAIQVHALTGDAGARRDSMVAVVRLCAERGELERGRNCLHRLIDALPDDPELDELVSLYSSGAPAASAPAEASVVLELGDFGATPGVASPIAAVPVEEAEDFVEAEGDDELLLLPDGVEDEDLFVAPDALDDEALLVPEGDEEIFGLASSDGAADDEELLLIAGDESEDEVVEESWGGADEALAAAEPLAANDDELLSMVADGVEEERRLSLGLDVDPPTEDAEDDDALLAVDVDVPETVDPLETAGGFDAPFAATRVEIPAGGFDYAATRVEGRARDFSHAYAATRVEAPSAVFEPPFAATRVEMPAGDFEAESEGGLPPDPFESTAVEEDFPSSELAPATAPAGALAPSEPSVTEVAPPPALASVREPEAPPPAAAGASSHDDGFGLSDHFDFAGDLTAELADEWKDEAKAPDSSKDFQYSVDDVLAEFKKGVSRTVKAEDTDTHYNLGIAYKEMELLQDAISEFDIARQGCVGQKREIECLTMRGICEALLGNHEAAIAAFLEGLGAAAATADTAMALHYEIALSNEALGNLDEARANFQRVARIDPGYRDVAEAIERVGGAIPSRRGHYQEGLG</sequence>
<dbReference type="SMART" id="SM00028">
    <property type="entry name" value="TPR"/>
    <property type="match status" value="3"/>
</dbReference>
<dbReference type="InterPro" id="IPR019734">
    <property type="entry name" value="TPR_rpt"/>
</dbReference>
<dbReference type="SUPFAM" id="SSF48452">
    <property type="entry name" value="TPR-like"/>
    <property type="match status" value="1"/>
</dbReference>
<organism evidence="2 3">
    <name type="scientific">Vulgatibacter incomptus</name>
    <dbReference type="NCBI Taxonomy" id="1391653"/>
    <lineage>
        <taxon>Bacteria</taxon>
        <taxon>Pseudomonadati</taxon>
        <taxon>Myxococcota</taxon>
        <taxon>Myxococcia</taxon>
        <taxon>Myxococcales</taxon>
        <taxon>Cystobacterineae</taxon>
        <taxon>Vulgatibacteraceae</taxon>
        <taxon>Vulgatibacter</taxon>
    </lineage>
</organism>
<dbReference type="AlphaFoldDB" id="A0A0K1P9Y5"/>
<proteinExistence type="predicted"/>
<name>A0A0K1P9Y5_9BACT</name>
<dbReference type="EMBL" id="CP012332">
    <property type="protein sequence ID" value="AKU90330.1"/>
    <property type="molecule type" value="Genomic_DNA"/>
</dbReference>
<evidence type="ECO:0000313" key="3">
    <source>
        <dbReference type="Proteomes" id="UP000055590"/>
    </source>
</evidence>
<feature type="compositionally biased region" description="Low complexity" evidence="1">
    <location>
        <begin position="385"/>
        <end position="397"/>
    </location>
</feature>
<feature type="region of interest" description="Disordered" evidence="1">
    <location>
        <begin position="358"/>
        <end position="407"/>
    </location>
</feature>
<accession>A0A0K1P9Y5</accession>
<dbReference type="Proteomes" id="UP000055590">
    <property type="component" value="Chromosome"/>
</dbReference>
<feature type="region of interest" description="Disordered" evidence="1">
    <location>
        <begin position="412"/>
        <end position="431"/>
    </location>
</feature>
<protein>
    <submittedName>
        <fullName evidence="2">TPR domain protein</fullName>
    </submittedName>
</protein>
<dbReference type="KEGG" id="vin:AKJ08_0717"/>
<dbReference type="Pfam" id="PF13181">
    <property type="entry name" value="TPR_8"/>
    <property type="match status" value="1"/>
</dbReference>
<dbReference type="Gene3D" id="1.25.40.10">
    <property type="entry name" value="Tetratricopeptide repeat domain"/>
    <property type="match status" value="1"/>
</dbReference>
<reference evidence="2 3" key="1">
    <citation type="submission" date="2015-08" db="EMBL/GenBank/DDBJ databases">
        <authorList>
            <person name="Babu N.S."/>
            <person name="Beckwith C.J."/>
            <person name="Beseler K.G."/>
            <person name="Brison A."/>
            <person name="Carone J.V."/>
            <person name="Caskin T.P."/>
            <person name="Diamond M."/>
            <person name="Durham M.E."/>
            <person name="Foxe J.M."/>
            <person name="Go M."/>
            <person name="Henderson B.A."/>
            <person name="Jones I.B."/>
            <person name="McGettigan J.A."/>
            <person name="Micheletti S.J."/>
            <person name="Nasrallah M.E."/>
            <person name="Ortiz D."/>
            <person name="Piller C.R."/>
            <person name="Privatt S.R."/>
            <person name="Schneider S.L."/>
            <person name="Sharp S."/>
            <person name="Smith T.C."/>
            <person name="Stanton J.D."/>
            <person name="Ullery H.E."/>
            <person name="Wilson R.J."/>
            <person name="Serrano M.G."/>
            <person name="Buck G."/>
            <person name="Lee V."/>
            <person name="Wang Y."/>
            <person name="Carvalho R."/>
            <person name="Voegtly L."/>
            <person name="Shi R."/>
            <person name="Duckworth R."/>
            <person name="Johnson A."/>
            <person name="Loviza R."/>
            <person name="Walstead R."/>
            <person name="Shah Z."/>
            <person name="Kiflezghi M."/>
            <person name="Wade K."/>
            <person name="Ball S.L."/>
            <person name="Bradley K.W."/>
            <person name="Asai D.J."/>
            <person name="Bowman C.A."/>
            <person name="Russell D.A."/>
            <person name="Pope W.H."/>
            <person name="Jacobs-Sera D."/>
            <person name="Hendrix R.W."/>
            <person name="Hatfull G.F."/>
        </authorList>
    </citation>
    <scope>NUCLEOTIDE SEQUENCE [LARGE SCALE GENOMIC DNA]</scope>
    <source>
        <strain evidence="2 3">DSM 27710</strain>
    </source>
</reference>
<dbReference type="InterPro" id="IPR011990">
    <property type="entry name" value="TPR-like_helical_dom_sf"/>
</dbReference>